<proteinExistence type="inferred from homology"/>
<dbReference type="InterPro" id="IPR016166">
    <property type="entry name" value="FAD-bd_PCMH"/>
</dbReference>
<keyword evidence="7" id="KW-1185">Reference proteome</keyword>
<evidence type="ECO:0000256" key="4">
    <source>
        <dbReference type="ARBA" id="ARBA00023002"/>
    </source>
</evidence>
<accession>A0A194VN01</accession>
<dbReference type="PANTHER" id="PTHR42973">
    <property type="entry name" value="BINDING OXIDOREDUCTASE, PUTATIVE (AFU_ORTHOLOGUE AFUA_1G17690)-RELATED"/>
    <property type="match status" value="1"/>
</dbReference>
<dbReference type="Pfam" id="PF01565">
    <property type="entry name" value="FAD_binding_4"/>
    <property type="match status" value="1"/>
</dbReference>
<dbReference type="PROSITE" id="PS51387">
    <property type="entry name" value="FAD_PCMH"/>
    <property type="match status" value="1"/>
</dbReference>
<feature type="domain" description="FAD-binding PCMH-type" evidence="5">
    <location>
        <begin position="43"/>
        <end position="214"/>
    </location>
</feature>
<dbReference type="SMR" id="A0A194VN01"/>
<evidence type="ECO:0000259" key="5">
    <source>
        <dbReference type="PROSITE" id="PS51387"/>
    </source>
</evidence>
<dbReference type="InterPro" id="IPR016169">
    <property type="entry name" value="FAD-bd_PCMH_sub2"/>
</dbReference>
<comment type="similarity">
    <text evidence="1">Belongs to the oxygen-dependent FAD-linked oxidoreductase family.</text>
</comment>
<dbReference type="Proteomes" id="UP000078559">
    <property type="component" value="Chromosome 1"/>
</dbReference>
<protein>
    <submittedName>
        <fullName evidence="6">Bifunctional solanapyrone synthase</fullName>
    </submittedName>
</protein>
<organism evidence="6 7">
    <name type="scientific">Cytospora mali</name>
    <name type="common">Apple Valsa canker fungus</name>
    <name type="synonym">Valsa mali</name>
    <dbReference type="NCBI Taxonomy" id="578113"/>
    <lineage>
        <taxon>Eukaryota</taxon>
        <taxon>Fungi</taxon>
        <taxon>Dikarya</taxon>
        <taxon>Ascomycota</taxon>
        <taxon>Pezizomycotina</taxon>
        <taxon>Sordariomycetes</taxon>
        <taxon>Sordariomycetidae</taxon>
        <taxon>Diaporthales</taxon>
        <taxon>Cytosporaceae</taxon>
        <taxon>Cytospora</taxon>
    </lineage>
</organism>
<evidence type="ECO:0000256" key="2">
    <source>
        <dbReference type="ARBA" id="ARBA00022630"/>
    </source>
</evidence>
<dbReference type="EMBL" id="CM003098">
    <property type="protein sequence ID" value="KUI65220.1"/>
    <property type="molecule type" value="Genomic_DNA"/>
</dbReference>
<dbReference type="GO" id="GO:0016491">
    <property type="term" value="F:oxidoreductase activity"/>
    <property type="evidence" value="ECO:0007669"/>
    <property type="project" value="UniProtKB-KW"/>
</dbReference>
<evidence type="ECO:0000313" key="6">
    <source>
        <dbReference type="EMBL" id="KUI65220.1"/>
    </source>
</evidence>
<dbReference type="InterPro" id="IPR050416">
    <property type="entry name" value="FAD-linked_Oxidoreductase"/>
</dbReference>
<dbReference type="AlphaFoldDB" id="A0A194VN01"/>
<dbReference type="SUPFAM" id="SSF56176">
    <property type="entry name" value="FAD-binding/transporter-associated domain-like"/>
    <property type="match status" value="1"/>
</dbReference>
<dbReference type="InterPro" id="IPR006094">
    <property type="entry name" value="Oxid_FAD_bind_N"/>
</dbReference>
<dbReference type="InterPro" id="IPR036318">
    <property type="entry name" value="FAD-bd_PCMH-like_sf"/>
</dbReference>
<sequence>MASIHKHSDPSAVAGLLAAGLQVLRPGDEQYVIRQDSYWSSTARLSPVCIVRPRSAEEVSTTIKILVAAGQKFAIRSGGHTQFAGGNNIDGGVTIDLGLLDWTRFDKTSETVDIGPGGRWQQVYGELHKHGRVVSGGRDGHVGVGGILLGGGKTFFTAQRGFGCDDIVAYEVVLGDGRIVTADAIDNEDLFRCLKGGGNNFGIVTNFRMNALQTDSIWGGLNVFPKSVTQEAVEALVDFTDHPEFKDTVIVAAYVQIAGVERESAYNQFLRLPAAVDTTKMTTIKDVVDEYDIAPLNHQLWNNPSGIFFTATVKNDHRIVMKASELHDQVTEQLKDFIPDGDFITQCLVQPLPVLYGQRSEKAGGNIMGVEKQSINGLLFVAVVMVKTSEQESFAYPKVKAWIDSLKEFAATIENGNLPWIYLNYADKSQEVLASYGGENVRRMKDVAAKYDPLQVFQKLCPGGFKVCNIRH</sequence>
<keyword evidence="3" id="KW-0274">FAD</keyword>
<evidence type="ECO:0000313" key="7">
    <source>
        <dbReference type="Proteomes" id="UP000078559"/>
    </source>
</evidence>
<keyword evidence="2" id="KW-0285">Flavoprotein</keyword>
<dbReference type="Gene3D" id="3.30.465.10">
    <property type="match status" value="1"/>
</dbReference>
<reference evidence="6" key="1">
    <citation type="submission" date="2014-12" db="EMBL/GenBank/DDBJ databases">
        <title>Genome Sequence of Valsa Canker Pathogens Uncovers a Specific Adaption of Colonization on Woody Bark.</title>
        <authorList>
            <person name="Yin Z."/>
            <person name="Liu H."/>
            <person name="Gao X."/>
            <person name="Li Z."/>
            <person name="Song N."/>
            <person name="Ke X."/>
            <person name="Dai Q."/>
            <person name="Wu Y."/>
            <person name="Sun Y."/>
            <person name="Xu J.-R."/>
            <person name="Kang Z.K."/>
            <person name="Wang L."/>
            <person name="Huang L."/>
        </authorList>
    </citation>
    <scope>NUCLEOTIDE SEQUENCE [LARGE SCALE GENOMIC DNA]</scope>
    <source>
        <strain evidence="6">03-8</strain>
    </source>
</reference>
<name>A0A194VN01_CYTMA</name>
<keyword evidence="4" id="KW-0560">Oxidoreductase</keyword>
<evidence type="ECO:0000256" key="3">
    <source>
        <dbReference type="ARBA" id="ARBA00022827"/>
    </source>
</evidence>
<dbReference type="PANTHER" id="PTHR42973:SF53">
    <property type="entry name" value="FAD-BINDING PCMH-TYPE DOMAIN-CONTAINING PROTEIN-RELATED"/>
    <property type="match status" value="1"/>
</dbReference>
<gene>
    <name evidence="6" type="ORF">VM1G_00035</name>
</gene>
<dbReference type="GO" id="GO:0071949">
    <property type="term" value="F:FAD binding"/>
    <property type="evidence" value="ECO:0007669"/>
    <property type="project" value="InterPro"/>
</dbReference>
<evidence type="ECO:0000256" key="1">
    <source>
        <dbReference type="ARBA" id="ARBA00005466"/>
    </source>
</evidence>